<keyword evidence="2" id="KW-1185">Reference proteome</keyword>
<evidence type="ECO:0000313" key="1">
    <source>
        <dbReference type="Ensembl" id="ENSSPUP00000016369.1"/>
    </source>
</evidence>
<name>A0A8D0GZQ8_SPHPU</name>
<proteinExistence type="predicted"/>
<dbReference type="Ensembl" id="ENSSPUT00000017441.1">
    <property type="protein sequence ID" value="ENSSPUP00000016369.1"/>
    <property type="gene ID" value="ENSSPUG00000012677.1"/>
</dbReference>
<evidence type="ECO:0000313" key="2">
    <source>
        <dbReference type="Proteomes" id="UP000694392"/>
    </source>
</evidence>
<sequence>QTGCTLWFATLTTTPTRAALSHSGSPGIVPEGNSTFLDDAHNVSEWREVLTGEEVPFEFEARGKLRHR</sequence>
<dbReference type="AlphaFoldDB" id="A0A8D0GZQ8"/>
<reference evidence="1" key="1">
    <citation type="submission" date="2025-08" db="UniProtKB">
        <authorList>
            <consortium name="Ensembl"/>
        </authorList>
    </citation>
    <scope>IDENTIFICATION</scope>
</reference>
<organism evidence="1 2">
    <name type="scientific">Sphenodon punctatus</name>
    <name type="common">Tuatara</name>
    <name type="synonym">Hatteria punctata</name>
    <dbReference type="NCBI Taxonomy" id="8508"/>
    <lineage>
        <taxon>Eukaryota</taxon>
        <taxon>Metazoa</taxon>
        <taxon>Chordata</taxon>
        <taxon>Craniata</taxon>
        <taxon>Vertebrata</taxon>
        <taxon>Euteleostomi</taxon>
        <taxon>Lepidosauria</taxon>
        <taxon>Sphenodontia</taxon>
        <taxon>Sphenodontidae</taxon>
        <taxon>Sphenodon</taxon>
    </lineage>
</organism>
<reference evidence="1" key="2">
    <citation type="submission" date="2025-09" db="UniProtKB">
        <authorList>
            <consortium name="Ensembl"/>
        </authorList>
    </citation>
    <scope>IDENTIFICATION</scope>
</reference>
<accession>A0A8D0GZQ8</accession>
<protein>
    <submittedName>
        <fullName evidence="1">Uncharacterized protein</fullName>
    </submittedName>
</protein>
<dbReference type="Proteomes" id="UP000694392">
    <property type="component" value="Unplaced"/>
</dbReference>